<evidence type="ECO:0000256" key="1">
    <source>
        <dbReference type="ARBA" id="ARBA00009613"/>
    </source>
</evidence>
<dbReference type="Pfam" id="PF02866">
    <property type="entry name" value="Ldh_1_C"/>
    <property type="match status" value="1"/>
</dbReference>
<dbReference type="GO" id="GO:0006108">
    <property type="term" value="P:malate metabolic process"/>
    <property type="evidence" value="ECO:0000318"/>
    <property type="project" value="GO_Central"/>
</dbReference>
<dbReference type="InParanoid" id="A2G340"/>
<evidence type="ECO:0000256" key="2">
    <source>
        <dbReference type="ARBA" id="ARBA00012995"/>
    </source>
</evidence>
<dbReference type="RefSeq" id="XP_001301350.1">
    <property type="nucleotide sequence ID" value="XM_001301349.1"/>
</dbReference>
<dbReference type="GO" id="GO:0006107">
    <property type="term" value="P:oxaloacetate metabolic process"/>
    <property type="evidence" value="ECO:0000318"/>
    <property type="project" value="GO_Central"/>
</dbReference>
<feature type="binding site" evidence="6">
    <location>
        <begin position="128"/>
        <end position="130"/>
    </location>
    <ligand>
        <name>NAD(+)</name>
        <dbReference type="ChEBI" id="CHEBI:57540"/>
    </ligand>
</feature>
<dbReference type="InterPro" id="IPR001557">
    <property type="entry name" value="L-lactate/malate_DH"/>
</dbReference>
<keyword evidence="3 7" id="KW-0560">Oxidoreductase</keyword>
<dbReference type="NCBIfam" id="TIGR01759">
    <property type="entry name" value="MalateDH-SF1"/>
    <property type="match status" value="1"/>
</dbReference>
<dbReference type="Gene3D" id="3.90.110.10">
    <property type="entry name" value="Lactate dehydrogenase/glycoside hydrolase, family 4, C-terminal"/>
    <property type="match status" value="1"/>
</dbReference>
<dbReference type="GO" id="GO:0030060">
    <property type="term" value="F:L-malate dehydrogenase (NAD+) activity"/>
    <property type="evidence" value="ECO:0000318"/>
    <property type="project" value="GO_Central"/>
</dbReference>
<keyword evidence="4 6" id="KW-0520">NAD</keyword>
<dbReference type="OrthoDB" id="4069699at2759"/>
<dbReference type="SUPFAM" id="SSF51735">
    <property type="entry name" value="NAD(P)-binding Rossmann-fold domains"/>
    <property type="match status" value="1"/>
</dbReference>
<dbReference type="FunFam" id="3.90.110.10:FF:000002">
    <property type="entry name" value="Malate dehydrogenase"/>
    <property type="match status" value="1"/>
</dbReference>
<dbReference type="InterPro" id="IPR022383">
    <property type="entry name" value="Lactate/malate_DH_C"/>
</dbReference>
<dbReference type="InterPro" id="IPR001236">
    <property type="entry name" value="Lactate/malate_DH_N"/>
</dbReference>
<name>A2G340_TRIV3</name>
<proteinExistence type="inferred from homology"/>
<dbReference type="InterPro" id="IPR010945">
    <property type="entry name" value="Malate_DH_type2"/>
</dbReference>
<dbReference type="Pfam" id="PF00056">
    <property type="entry name" value="Ldh_1_N"/>
    <property type="match status" value="1"/>
</dbReference>
<evidence type="ECO:0000313" key="11">
    <source>
        <dbReference type="Proteomes" id="UP000001542"/>
    </source>
</evidence>
<feature type="binding site" evidence="6">
    <location>
        <position position="41"/>
    </location>
    <ligand>
        <name>NAD(+)</name>
        <dbReference type="ChEBI" id="CHEBI:57540"/>
    </ligand>
</feature>
<dbReference type="EC" id="1.1.1.37" evidence="2"/>
<dbReference type="eggNOG" id="KOG1496">
    <property type="taxonomic scope" value="Eukaryota"/>
</dbReference>
<dbReference type="NCBIfam" id="TIGR01756">
    <property type="entry name" value="LDH_protist"/>
    <property type="match status" value="1"/>
</dbReference>
<dbReference type="NCBIfam" id="NF003916">
    <property type="entry name" value="PRK05442.1"/>
    <property type="match status" value="1"/>
</dbReference>
<evidence type="ECO:0000256" key="4">
    <source>
        <dbReference type="ARBA" id="ARBA00023027"/>
    </source>
</evidence>
<evidence type="ECO:0000256" key="7">
    <source>
        <dbReference type="RuleBase" id="RU003369"/>
    </source>
</evidence>
<dbReference type="Gene3D" id="3.40.50.720">
    <property type="entry name" value="NAD(P)-binding Rossmann-like Domain"/>
    <property type="match status" value="1"/>
</dbReference>
<dbReference type="VEuPathDB" id="TrichDB:TVAG_362930"/>
<dbReference type="AlphaFoldDB" id="A2G340"/>
<protein>
    <recommendedName>
        <fullName evidence="2">malate dehydrogenase</fullName>
        <ecNumber evidence="2">1.1.1.37</ecNumber>
    </recommendedName>
</protein>
<keyword evidence="11" id="KW-1185">Reference proteome</keyword>
<dbReference type="STRING" id="5722.A2G340"/>
<dbReference type="SMR" id="A2G340"/>
<organism evidence="10 11">
    <name type="scientific">Trichomonas vaginalis (strain ATCC PRA-98 / G3)</name>
    <dbReference type="NCBI Taxonomy" id="412133"/>
    <lineage>
        <taxon>Eukaryota</taxon>
        <taxon>Metamonada</taxon>
        <taxon>Parabasalia</taxon>
        <taxon>Trichomonadida</taxon>
        <taxon>Trichomonadidae</taxon>
        <taxon>Trichomonas</taxon>
    </lineage>
</organism>
<comment type="similarity">
    <text evidence="1">Belongs to the LDH/MDH superfamily. MDH type 2 family.</text>
</comment>
<dbReference type="Proteomes" id="UP000001542">
    <property type="component" value="Unassembled WGS sequence"/>
</dbReference>
<dbReference type="VEuPathDB" id="TrichDB:TVAGG3_0643490"/>
<feature type="binding site" evidence="6">
    <location>
        <position position="104"/>
    </location>
    <ligand>
        <name>NAD(+)</name>
        <dbReference type="ChEBI" id="CHEBI:57540"/>
    </ligand>
</feature>
<dbReference type="CDD" id="cd00704">
    <property type="entry name" value="MDH"/>
    <property type="match status" value="1"/>
</dbReference>
<dbReference type="EMBL" id="DS114311">
    <property type="protein sequence ID" value="EAX88420.1"/>
    <property type="molecule type" value="Genomic_DNA"/>
</dbReference>
<gene>
    <name evidence="10" type="ORF">TVAG_362930</name>
</gene>
<feature type="domain" description="Lactate/malate dehydrogenase N-terminal" evidence="8">
    <location>
        <begin position="6"/>
        <end position="151"/>
    </location>
</feature>
<dbReference type="InterPro" id="IPR011272">
    <property type="entry name" value="Lactate_DH_protist"/>
</dbReference>
<evidence type="ECO:0000313" key="10">
    <source>
        <dbReference type="EMBL" id="EAX88420.1"/>
    </source>
</evidence>
<reference evidence="10" key="2">
    <citation type="journal article" date="2007" name="Science">
        <title>Draft genome sequence of the sexually transmitted pathogen Trichomonas vaginalis.</title>
        <authorList>
            <person name="Carlton J.M."/>
            <person name="Hirt R.P."/>
            <person name="Silva J.C."/>
            <person name="Delcher A.L."/>
            <person name="Schatz M."/>
            <person name="Zhao Q."/>
            <person name="Wortman J.R."/>
            <person name="Bidwell S.L."/>
            <person name="Alsmark U.C.M."/>
            <person name="Besteiro S."/>
            <person name="Sicheritz-Ponten T."/>
            <person name="Noel C.J."/>
            <person name="Dacks J.B."/>
            <person name="Foster P.G."/>
            <person name="Simillion C."/>
            <person name="Van de Peer Y."/>
            <person name="Miranda-Saavedra D."/>
            <person name="Barton G.J."/>
            <person name="Westrop G.D."/>
            <person name="Mueller S."/>
            <person name="Dessi D."/>
            <person name="Fiori P.L."/>
            <person name="Ren Q."/>
            <person name="Paulsen I."/>
            <person name="Zhang H."/>
            <person name="Bastida-Corcuera F.D."/>
            <person name="Simoes-Barbosa A."/>
            <person name="Brown M.T."/>
            <person name="Hayes R.D."/>
            <person name="Mukherjee M."/>
            <person name="Okumura C.Y."/>
            <person name="Schneider R."/>
            <person name="Smith A.J."/>
            <person name="Vanacova S."/>
            <person name="Villalvazo M."/>
            <person name="Haas B.J."/>
            <person name="Pertea M."/>
            <person name="Feldblyum T.V."/>
            <person name="Utterback T.R."/>
            <person name="Shu C.L."/>
            <person name="Osoegawa K."/>
            <person name="de Jong P.J."/>
            <person name="Hrdy I."/>
            <person name="Horvathova L."/>
            <person name="Zubacova Z."/>
            <person name="Dolezal P."/>
            <person name="Malik S.B."/>
            <person name="Logsdon J.M. Jr."/>
            <person name="Henze K."/>
            <person name="Gupta A."/>
            <person name="Wang C.C."/>
            <person name="Dunne R.L."/>
            <person name="Upcroft J.A."/>
            <person name="Upcroft P."/>
            <person name="White O."/>
            <person name="Salzberg S.L."/>
            <person name="Tang P."/>
            <person name="Chiu C.-H."/>
            <person name="Lee Y.-S."/>
            <person name="Embley T.M."/>
            <person name="Coombs G.H."/>
            <person name="Mottram J.C."/>
            <person name="Tachezy J."/>
            <person name="Fraser-Liggett C.M."/>
            <person name="Johnson P.J."/>
        </authorList>
    </citation>
    <scope>NUCLEOTIDE SEQUENCE [LARGE SCALE GENOMIC DNA]</scope>
    <source>
        <strain evidence="10">G3</strain>
    </source>
</reference>
<evidence type="ECO:0000259" key="8">
    <source>
        <dbReference type="Pfam" id="PF00056"/>
    </source>
</evidence>
<evidence type="ECO:0000259" key="9">
    <source>
        <dbReference type="Pfam" id="PF02866"/>
    </source>
</evidence>
<feature type="domain" description="Lactate/malate dehydrogenase C-terminal" evidence="9">
    <location>
        <begin position="157"/>
        <end position="328"/>
    </location>
</feature>
<dbReference type="FunCoup" id="A2G340">
    <property type="interactions" value="127"/>
</dbReference>
<dbReference type="PANTHER" id="PTHR23382">
    <property type="entry name" value="MALATE DEHYDROGENASE"/>
    <property type="match status" value="1"/>
</dbReference>
<dbReference type="KEGG" id="tva:4746079"/>
<dbReference type="InterPro" id="IPR015955">
    <property type="entry name" value="Lactate_DH/Glyco_Ohase_4_C"/>
</dbReference>
<dbReference type="SUPFAM" id="SSF56327">
    <property type="entry name" value="LDH C-terminal domain-like"/>
    <property type="match status" value="1"/>
</dbReference>
<dbReference type="FunFam" id="3.40.50.720:FF:000010">
    <property type="entry name" value="Malate dehydrogenase"/>
    <property type="match status" value="1"/>
</dbReference>
<dbReference type="PIRSF" id="PIRSF000102">
    <property type="entry name" value="Lac_mal_DH"/>
    <property type="match status" value="1"/>
</dbReference>
<accession>A2G340</accession>
<evidence type="ECO:0000256" key="6">
    <source>
        <dbReference type="PIRSR" id="PIRSR000102-3"/>
    </source>
</evidence>
<reference evidence="10" key="1">
    <citation type="submission" date="2006-10" db="EMBL/GenBank/DDBJ databases">
        <authorList>
            <person name="Amadeo P."/>
            <person name="Zhao Q."/>
            <person name="Wortman J."/>
            <person name="Fraser-Liggett C."/>
            <person name="Carlton J."/>
        </authorList>
    </citation>
    <scope>NUCLEOTIDE SEQUENCE</scope>
    <source>
        <strain evidence="10">G3</strain>
    </source>
</reference>
<feature type="binding site" evidence="6">
    <location>
        <begin position="11"/>
        <end position="17"/>
    </location>
    <ligand>
        <name>NAD(+)</name>
        <dbReference type="ChEBI" id="CHEBI:57540"/>
    </ligand>
</feature>
<evidence type="ECO:0000256" key="5">
    <source>
        <dbReference type="PIRSR" id="PIRSR000102-1"/>
    </source>
</evidence>
<feature type="active site" description="Proton acceptor" evidence="5">
    <location>
        <position position="186"/>
    </location>
</feature>
<dbReference type="InterPro" id="IPR036291">
    <property type="entry name" value="NAD(P)-bd_dom_sf"/>
</dbReference>
<sequence length="339" mass="37797">MVEPARVLITGAAGQIGYVLSHWIASGELYGERPVILHLFDIPVAQNRLTALTMELQDCAFPHLAGYVATTEPEQAFKDIDCAFLVASVPMKSGQIRSDLIGSNSIIFKNTGEWLSQYAKPTVKVLVIGNPDNTNAEIALLHAKNLKPENFSSLSLLDQNRAYHAIAEKLGVKVTDLHDIVVWGNHGESMVADLTQATFEKDGKIQKVTDVLDEKYREETFFKFISHRGWDIVEYRGFSSAASPTKASIQHMKAWLFGTKPGEVLSMGIPVPENNKYGLKPGVVFSLPCTVDKDGNVHVVETYKVNDWLREKLEFTEKDLFNEKEIALHTLGEIINLYH</sequence>
<dbReference type="GO" id="GO:0006099">
    <property type="term" value="P:tricarboxylic acid cycle"/>
    <property type="evidence" value="ECO:0000318"/>
    <property type="project" value="GO_Central"/>
</dbReference>
<evidence type="ECO:0000256" key="3">
    <source>
        <dbReference type="ARBA" id="ARBA00023002"/>
    </source>
</evidence>